<evidence type="ECO:0000256" key="4">
    <source>
        <dbReference type="ARBA" id="ARBA00023139"/>
    </source>
</evidence>
<evidence type="ECO:0000256" key="6">
    <source>
        <dbReference type="SAM" id="SignalP"/>
    </source>
</evidence>
<dbReference type="Pfam" id="PF01547">
    <property type="entry name" value="SBP_bac_1"/>
    <property type="match status" value="1"/>
</dbReference>
<keyword evidence="1" id="KW-1003">Cell membrane</keyword>
<comment type="caution">
    <text evidence="7">The sequence shown here is derived from an EMBL/GenBank/DDBJ whole genome shotgun (WGS) entry which is preliminary data.</text>
</comment>
<evidence type="ECO:0000256" key="5">
    <source>
        <dbReference type="ARBA" id="ARBA00023288"/>
    </source>
</evidence>
<dbReference type="Gene3D" id="3.40.190.10">
    <property type="entry name" value="Periplasmic binding protein-like II"/>
    <property type="match status" value="2"/>
</dbReference>
<evidence type="ECO:0000256" key="3">
    <source>
        <dbReference type="ARBA" id="ARBA00023136"/>
    </source>
</evidence>
<feature type="signal peptide" evidence="6">
    <location>
        <begin position="1"/>
        <end position="20"/>
    </location>
</feature>
<keyword evidence="4" id="KW-0564">Palmitate</keyword>
<sequence>MKKIVTVFLSLLMLSSLVLSGCGKSDDTGSNKNSEGGSQSEKKVKIRIMGYNKEETRRSYLDYLKEKLPNVDIEFQFVDLKSFENMLRTQLAAGEGPDIFETSGSGAVYANAGYVEDLTDASFTSKYNDTGLMRYQSKVYTIPLQSWFEGIWYNKDIFEKYGLTPPKTWDEWMDIHDKLRQEGIKPQAMGAKSWEPMMKQSMGMLLNEFYSKPENKDFDTAFSDGTKAVSGQWNDAVTKWTETIQKGNITKDMLGVDYDQAQDEFATGKAAMWESGPWAAEALKQKNPNLNMGMFPIPGLTAGTGWLIGGPGSAFAVNKQSKHKDVAMQIMELTATQEAQQALIKDNFGSSFLKGVEVELPSEYADSAAAFKEGHVYAPWITWPFGAIAEDYGKALQEVLTGAKKVDEALQVLDNKAEQQRKSLKGN</sequence>
<evidence type="ECO:0000313" key="7">
    <source>
        <dbReference type="EMBL" id="MWV47378.1"/>
    </source>
</evidence>
<dbReference type="InterPro" id="IPR050490">
    <property type="entry name" value="Bact_solute-bd_prot1"/>
</dbReference>
<dbReference type="PROSITE" id="PS51257">
    <property type="entry name" value="PROKAR_LIPOPROTEIN"/>
    <property type="match status" value="1"/>
</dbReference>
<evidence type="ECO:0000256" key="1">
    <source>
        <dbReference type="ARBA" id="ARBA00022475"/>
    </source>
</evidence>
<proteinExistence type="predicted"/>
<dbReference type="Proteomes" id="UP000460318">
    <property type="component" value="Unassembled WGS sequence"/>
</dbReference>
<name>A0A7X3LL93_9BACL</name>
<dbReference type="AlphaFoldDB" id="A0A7X3LL93"/>
<evidence type="ECO:0000256" key="2">
    <source>
        <dbReference type="ARBA" id="ARBA00022729"/>
    </source>
</evidence>
<keyword evidence="2 6" id="KW-0732">Signal</keyword>
<organism evidence="7 8">
    <name type="scientific">Paenibacillus dendrobii</name>
    <dbReference type="NCBI Taxonomy" id="2691084"/>
    <lineage>
        <taxon>Bacteria</taxon>
        <taxon>Bacillati</taxon>
        <taxon>Bacillota</taxon>
        <taxon>Bacilli</taxon>
        <taxon>Bacillales</taxon>
        <taxon>Paenibacillaceae</taxon>
        <taxon>Paenibacillus</taxon>
    </lineage>
</organism>
<dbReference type="PANTHER" id="PTHR43649:SF33">
    <property type="entry name" value="POLYGALACTURONAN_RHAMNOGALACTURONAN-BINDING PROTEIN YTCQ"/>
    <property type="match status" value="1"/>
</dbReference>
<reference evidence="7 8" key="1">
    <citation type="submission" date="2019-12" db="EMBL/GenBank/DDBJ databases">
        <title>Paenibacillus sp. nov., an endophytic bacterium isolated from the stem of Dendrobium.</title>
        <authorList>
            <person name="Zhao R."/>
        </authorList>
    </citation>
    <scope>NUCLEOTIDE SEQUENCE [LARGE SCALE GENOMIC DNA]</scope>
    <source>
        <strain evidence="7 8">HJL G12</strain>
    </source>
</reference>
<accession>A0A7X3LL93</accession>
<keyword evidence="3" id="KW-0472">Membrane</keyword>
<feature type="chain" id="PRO_5038969672" evidence="6">
    <location>
        <begin position="21"/>
        <end position="427"/>
    </location>
</feature>
<evidence type="ECO:0000313" key="8">
    <source>
        <dbReference type="Proteomes" id="UP000460318"/>
    </source>
</evidence>
<dbReference type="RefSeq" id="WP_160500970.1">
    <property type="nucleotide sequence ID" value="NZ_WUBI01000007.1"/>
</dbReference>
<keyword evidence="8" id="KW-1185">Reference proteome</keyword>
<dbReference type="EMBL" id="WUBI01000007">
    <property type="protein sequence ID" value="MWV47378.1"/>
    <property type="molecule type" value="Genomic_DNA"/>
</dbReference>
<dbReference type="SUPFAM" id="SSF53850">
    <property type="entry name" value="Periplasmic binding protein-like II"/>
    <property type="match status" value="1"/>
</dbReference>
<protein>
    <submittedName>
        <fullName evidence="7">Extracellular solute-binding protein</fullName>
    </submittedName>
</protein>
<dbReference type="PANTHER" id="PTHR43649">
    <property type="entry name" value="ARABINOSE-BINDING PROTEIN-RELATED"/>
    <property type="match status" value="1"/>
</dbReference>
<dbReference type="InterPro" id="IPR006059">
    <property type="entry name" value="SBP"/>
</dbReference>
<gene>
    <name evidence="7" type="ORF">GRF59_27660</name>
</gene>
<keyword evidence="5" id="KW-0449">Lipoprotein</keyword>